<protein>
    <recommendedName>
        <fullName evidence="4">Autotransporter domain-containing protein</fullName>
    </recommendedName>
</protein>
<dbReference type="EMBL" id="LAJX01000248">
    <property type="protein sequence ID" value="KJV05323.1"/>
    <property type="molecule type" value="Genomic_DNA"/>
</dbReference>
<name>A0A0F3IFK6_9GAMM</name>
<dbReference type="InterPro" id="IPR012332">
    <property type="entry name" value="Autotransporter_pectin_lyase_C"/>
</dbReference>
<reference evidence="2 3" key="2">
    <citation type="journal article" date="2016" name="Microb. Ecol.">
        <title>Genome Characteristics of a Novel Type I Methanotroph (Sn10-6) Isolated from a Flooded Indian Rice Field.</title>
        <authorList>
            <person name="Rahalkar M.C."/>
            <person name="Pandit P.S."/>
            <person name="Dhakephalkar P.K."/>
            <person name="Pore S."/>
            <person name="Arora P."/>
            <person name="Kapse N."/>
        </authorList>
    </citation>
    <scope>NUCLEOTIDE SEQUENCE [LARGE SCALE GENOMIC DNA]</scope>
    <source>
        <strain evidence="2 3">Sn10-6</strain>
    </source>
</reference>
<sequence length="1091" mass="105285">PAGTSAALENISGNNTLSGTIAHTSNGSVTLSAATGTQLTLSGVFSSSGTATGDSWDLHIGTGSNTGTVVLSGTNTFKDAVFLDNGTLLLTNNAALGDTAKGINEMNGGVLALQGGITISGEDITDFFGGTIQNVSGDNSFTGAIKKPFSTVTVDVANSTTLTLSGDIGSSNAVTDNAEGGFTKTGAGKLILSGSNIYKGATTVSAGTLSVASDANLGATWTSNGGGNITSSVGGTINLAGGSTLEVTGNGTTFVDGTVSGNASLNVYNVIDNAVVIGGGATITANNLLGKVTFTGAVTGSGTLTKTGASALNFWNANGFTGNINVTNGVLEAFGTGNLGSGIVTLSAGVQVYVSGATRTLSNNFVLAGNATLATDTADNLMANGAVITFAGNISESGGARNLTLSNDDSANNNAIVLSGTNTYTGSTLISANTKLSITSDSNLGSGTVSLASGATLAITGSNTIDNTLTLTGNAVIEVGSSFSATLSGVIGQSGARSLTKTGTGTLILSNTETYTGGTTISAGTLATDDLPNTGTLTFDGGTLSARTSAGLNESVAVNVTANGGGIDCLVGNVTLSGIISGSSSGVLTISGGGGHVVAISGNNTFTGGVTLASGIIDIGSTTALGSGTFTISGGKFRSTTTSYTLANHVVINGDALQAGSFGFIFDGTVDLAGGTRSINNGIAADLTFNGTMSNGSLLVASTGAMGAIILNGNNSAGYLDTTISSGTLSIAANSNLGIGTVTIDGSSALLKVTGTTQINKAISIGSNGGIISVDTGNTADITSVIGGNGTITKQGAGVLTLSGANTRTGDTTLSAGTLKVNNGLALADTGQVTLSAGSTLELLASETIGNLSGVGGTVDLNFNQLTVNQTATTNFAGIVTDSGGFTKTGAGSLTLSGANTYTGATIVSAGELVLANTSGTTLSDNTAVTIEFGATLVNAYDETVGSLAGGGTVALGANSLSAGGDGTSTTYSGEFTGSGGFIKYGTGTLTLSGASSSFTGDILVAAGTVAVNNNSALGTTVGTTTVANNATLALQGGVNLAENLAGLTGTGVSGSGALASLSGDNSLSGAVTLTGNTRISVNTGSLTLSG</sequence>
<keyword evidence="1" id="KW-0732">Signal</keyword>
<dbReference type="InterPro" id="IPR011050">
    <property type="entry name" value="Pectin_lyase_fold/virulence"/>
</dbReference>
<comment type="caution">
    <text evidence="2">The sequence shown here is derived from an EMBL/GenBank/DDBJ whole genome shotgun (WGS) entry which is preliminary data.</text>
</comment>
<gene>
    <name evidence="2" type="ORF">VZ94_19040</name>
</gene>
<dbReference type="Proteomes" id="UP000033684">
    <property type="component" value="Unassembled WGS sequence"/>
</dbReference>
<dbReference type="SUPFAM" id="SSF51126">
    <property type="entry name" value="Pectin lyase-like"/>
    <property type="match status" value="4"/>
</dbReference>
<dbReference type="NCBIfam" id="TIGR02601">
    <property type="entry name" value="autotrns_rpt"/>
    <property type="match status" value="5"/>
</dbReference>
<dbReference type="InterPro" id="IPR013425">
    <property type="entry name" value="Autotrns_rpt"/>
</dbReference>
<dbReference type="RefSeq" id="WP_045780441.1">
    <property type="nucleotide sequence ID" value="NZ_LAJX01000248.1"/>
</dbReference>
<proteinExistence type="predicted"/>
<dbReference type="AlphaFoldDB" id="A0A0F3IFK6"/>
<evidence type="ECO:0000313" key="2">
    <source>
        <dbReference type="EMBL" id="KJV05323.1"/>
    </source>
</evidence>
<feature type="non-terminal residue" evidence="2">
    <location>
        <position position="1"/>
    </location>
</feature>
<feature type="non-terminal residue" evidence="2">
    <location>
        <position position="1091"/>
    </location>
</feature>
<evidence type="ECO:0008006" key="4">
    <source>
        <dbReference type="Google" id="ProtNLM"/>
    </source>
</evidence>
<reference evidence="3" key="1">
    <citation type="submission" date="2015-03" db="EMBL/GenBank/DDBJ databases">
        <title>Draft genome sequence of a novel methanotroph (Sn10-6) isolated from flooded ricefield rhizosphere in India.</title>
        <authorList>
            <person name="Pandit P.S."/>
            <person name="Pore S.D."/>
            <person name="Arora P."/>
            <person name="Kapse N.G."/>
            <person name="Dhakephalkar P.K."/>
            <person name="Rahalkar M.C."/>
        </authorList>
    </citation>
    <scope>NUCLEOTIDE SEQUENCE [LARGE SCALE GENOMIC DNA]</scope>
    <source>
        <strain evidence="3">Sn10-6</strain>
    </source>
</reference>
<keyword evidence="3" id="KW-1185">Reference proteome</keyword>
<organism evidence="2 3">
    <name type="scientific">Methylocucumis oryzae</name>
    <dbReference type="NCBI Taxonomy" id="1632867"/>
    <lineage>
        <taxon>Bacteria</taxon>
        <taxon>Pseudomonadati</taxon>
        <taxon>Pseudomonadota</taxon>
        <taxon>Gammaproteobacteria</taxon>
        <taxon>Methylococcales</taxon>
        <taxon>Methylococcaceae</taxon>
        <taxon>Methylocucumis</taxon>
    </lineage>
</organism>
<accession>A0A0F3IFK6</accession>
<evidence type="ECO:0000313" key="3">
    <source>
        <dbReference type="Proteomes" id="UP000033684"/>
    </source>
</evidence>
<dbReference type="Pfam" id="PF12951">
    <property type="entry name" value="PATR"/>
    <property type="match status" value="9"/>
</dbReference>
<dbReference type="Gene3D" id="2.160.20.20">
    <property type="match status" value="1"/>
</dbReference>
<evidence type="ECO:0000256" key="1">
    <source>
        <dbReference type="ARBA" id="ARBA00022729"/>
    </source>
</evidence>